<feature type="chain" id="PRO_5046323098" description="GLPGLI family protein" evidence="1">
    <location>
        <begin position="19"/>
        <end position="266"/>
    </location>
</feature>
<keyword evidence="3" id="KW-1185">Reference proteome</keyword>
<organism evidence="2 3">
    <name type="scientific">Flavobacterium suzhouense</name>
    <dbReference type="NCBI Taxonomy" id="1529638"/>
    <lineage>
        <taxon>Bacteria</taxon>
        <taxon>Pseudomonadati</taxon>
        <taxon>Bacteroidota</taxon>
        <taxon>Flavobacteriia</taxon>
        <taxon>Flavobacteriales</taxon>
        <taxon>Flavobacteriaceae</taxon>
        <taxon>Flavobacterium</taxon>
    </lineage>
</organism>
<reference evidence="3" key="1">
    <citation type="journal article" date="2019" name="Int. J. Syst. Evol. Microbiol.">
        <title>The Global Catalogue of Microorganisms (GCM) 10K type strain sequencing project: providing services to taxonomists for standard genome sequencing and annotation.</title>
        <authorList>
            <consortium name="The Broad Institute Genomics Platform"/>
            <consortium name="The Broad Institute Genome Sequencing Center for Infectious Disease"/>
            <person name="Wu L."/>
            <person name="Ma J."/>
        </authorList>
    </citation>
    <scope>NUCLEOTIDE SEQUENCE [LARGE SCALE GENOMIC DNA]</scope>
    <source>
        <strain evidence="3">KCTC 42107</strain>
    </source>
</reference>
<gene>
    <name evidence="2" type="ORF">ACFSR3_01865</name>
</gene>
<name>A0ABW5NPH6_9FLAO</name>
<sequence>MKKIISLLALFLSLGALAQNFPGEKVELLNGKTLKVLPKAEDSQKYGFEDFYTDADLKNIYKKEGYVTPYNELVGKEFKLISYEPLWVGPDKKYLRYKFLLENSETGQIYFKYDPEVSFKFPFEVVGGLDYPEGFFCEKIKKDGTATYYTTPFEDGIQIVKNPGSQVLVVTINLPTTETSIPVAGWKGLTIVFDSGATISLPNEKLKASLNSYGKAVLTASPILQKPTDLKLLTQHKIKSVKLNKFEKVVNEGGILKEYFKCLQKM</sequence>
<protein>
    <recommendedName>
        <fullName evidence="4">GLPGLI family protein</fullName>
    </recommendedName>
</protein>
<evidence type="ECO:0008006" key="4">
    <source>
        <dbReference type="Google" id="ProtNLM"/>
    </source>
</evidence>
<feature type="signal peptide" evidence="1">
    <location>
        <begin position="1"/>
        <end position="18"/>
    </location>
</feature>
<evidence type="ECO:0000256" key="1">
    <source>
        <dbReference type="SAM" id="SignalP"/>
    </source>
</evidence>
<evidence type="ECO:0000313" key="3">
    <source>
        <dbReference type="Proteomes" id="UP001597480"/>
    </source>
</evidence>
<dbReference type="RefSeq" id="WP_379819462.1">
    <property type="nucleotide sequence ID" value="NZ_JBHUMD010000003.1"/>
</dbReference>
<comment type="caution">
    <text evidence="2">The sequence shown here is derived from an EMBL/GenBank/DDBJ whole genome shotgun (WGS) entry which is preliminary data.</text>
</comment>
<keyword evidence="1" id="KW-0732">Signal</keyword>
<proteinExistence type="predicted"/>
<dbReference type="EMBL" id="JBHUMD010000003">
    <property type="protein sequence ID" value="MFD2600790.1"/>
    <property type="molecule type" value="Genomic_DNA"/>
</dbReference>
<evidence type="ECO:0000313" key="2">
    <source>
        <dbReference type="EMBL" id="MFD2600790.1"/>
    </source>
</evidence>
<dbReference type="Proteomes" id="UP001597480">
    <property type="component" value="Unassembled WGS sequence"/>
</dbReference>
<accession>A0ABW5NPH6</accession>